<keyword evidence="2" id="KW-1185">Reference proteome</keyword>
<accession>A0ABW2XRC8</accession>
<dbReference type="EMBL" id="JBHTGP010000013">
    <property type="protein sequence ID" value="MFD0688205.1"/>
    <property type="molecule type" value="Genomic_DNA"/>
</dbReference>
<evidence type="ECO:0000313" key="2">
    <source>
        <dbReference type="Proteomes" id="UP001597063"/>
    </source>
</evidence>
<dbReference type="RefSeq" id="WP_131758844.1">
    <property type="nucleotide sequence ID" value="NZ_CAACUY010000061.1"/>
</dbReference>
<name>A0ABW2XRC8_9ACTN</name>
<organism evidence="1 2">
    <name type="scientific">Actinomadura fibrosa</name>
    <dbReference type="NCBI Taxonomy" id="111802"/>
    <lineage>
        <taxon>Bacteria</taxon>
        <taxon>Bacillati</taxon>
        <taxon>Actinomycetota</taxon>
        <taxon>Actinomycetes</taxon>
        <taxon>Streptosporangiales</taxon>
        <taxon>Thermomonosporaceae</taxon>
        <taxon>Actinomadura</taxon>
    </lineage>
</organism>
<evidence type="ECO:0000313" key="1">
    <source>
        <dbReference type="EMBL" id="MFD0688205.1"/>
    </source>
</evidence>
<sequence>MANAALTVFCLGVAALLCLLVGGGFAWFAAGPFIAPYTDDPYFRHAACAADVEAKLVRITARGLPEGCYPTSGEHVRFTNLLAEPVTLCVGERGVCAAGHYSPFATGRVTLAAGESRRLRFPAGSHWAARYDRTYPVTVLPVSGSVFANADMKVRGMDESQPAVP</sequence>
<comment type="caution">
    <text evidence="1">The sequence shown here is derived from an EMBL/GenBank/DDBJ whole genome shotgun (WGS) entry which is preliminary data.</text>
</comment>
<dbReference type="Proteomes" id="UP001597063">
    <property type="component" value="Unassembled WGS sequence"/>
</dbReference>
<reference evidence="2" key="1">
    <citation type="journal article" date="2019" name="Int. J. Syst. Evol. Microbiol.">
        <title>The Global Catalogue of Microorganisms (GCM) 10K type strain sequencing project: providing services to taxonomists for standard genome sequencing and annotation.</title>
        <authorList>
            <consortium name="The Broad Institute Genomics Platform"/>
            <consortium name="The Broad Institute Genome Sequencing Center for Infectious Disease"/>
            <person name="Wu L."/>
            <person name="Ma J."/>
        </authorList>
    </citation>
    <scope>NUCLEOTIDE SEQUENCE [LARGE SCALE GENOMIC DNA]</scope>
    <source>
        <strain evidence="2">JCM 9371</strain>
    </source>
</reference>
<protein>
    <submittedName>
        <fullName evidence="1">Uncharacterized protein</fullName>
    </submittedName>
</protein>
<gene>
    <name evidence="1" type="ORF">ACFQZM_27180</name>
</gene>
<proteinExistence type="predicted"/>